<reference evidence="2" key="1">
    <citation type="journal article" date="2015" name="Nature">
        <title>Complex archaea that bridge the gap between prokaryotes and eukaryotes.</title>
        <authorList>
            <person name="Spang A."/>
            <person name="Saw J.H."/>
            <person name="Jorgensen S.L."/>
            <person name="Zaremba-Niedzwiedzka K."/>
            <person name="Martijn J."/>
            <person name="Lind A.E."/>
            <person name="van Eijk R."/>
            <person name="Schleper C."/>
            <person name="Guy L."/>
            <person name="Ettema T.J."/>
        </authorList>
    </citation>
    <scope>NUCLEOTIDE SEQUENCE</scope>
</reference>
<gene>
    <name evidence="2" type="ORF">LCGC14_0709350</name>
</gene>
<organism evidence="2">
    <name type="scientific">marine sediment metagenome</name>
    <dbReference type="NCBI Taxonomy" id="412755"/>
    <lineage>
        <taxon>unclassified sequences</taxon>
        <taxon>metagenomes</taxon>
        <taxon>ecological metagenomes</taxon>
    </lineage>
</organism>
<name>A0A0F9TN29_9ZZZZ</name>
<sequence length="38" mass="4289">MGNHRALLLSSPYLTKPNPTTPYPTPPYSNQFNRLTCP</sequence>
<dbReference type="EMBL" id="LAZR01001555">
    <property type="protein sequence ID" value="KKN42803.1"/>
    <property type="molecule type" value="Genomic_DNA"/>
</dbReference>
<feature type="compositionally biased region" description="Polar residues" evidence="1">
    <location>
        <begin position="29"/>
        <end position="38"/>
    </location>
</feature>
<dbReference type="AlphaFoldDB" id="A0A0F9TN29"/>
<proteinExistence type="predicted"/>
<feature type="region of interest" description="Disordered" evidence="1">
    <location>
        <begin position="1"/>
        <end position="38"/>
    </location>
</feature>
<evidence type="ECO:0000256" key="1">
    <source>
        <dbReference type="SAM" id="MobiDB-lite"/>
    </source>
</evidence>
<evidence type="ECO:0000313" key="2">
    <source>
        <dbReference type="EMBL" id="KKN42803.1"/>
    </source>
</evidence>
<accession>A0A0F9TN29</accession>
<protein>
    <submittedName>
        <fullName evidence="2">Uncharacterized protein</fullName>
    </submittedName>
</protein>
<comment type="caution">
    <text evidence="2">The sequence shown here is derived from an EMBL/GenBank/DDBJ whole genome shotgun (WGS) entry which is preliminary data.</text>
</comment>